<keyword evidence="3" id="KW-1185">Reference proteome</keyword>
<reference evidence="2" key="1">
    <citation type="submission" date="2023-03" db="EMBL/GenBank/DDBJ databases">
        <title>Massive genome expansion in bonnet fungi (Mycena s.s.) driven by repeated elements and novel gene families across ecological guilds.</title>
        <authorList>
            <consortium name="Lawrence Berkeley National Laboratory"/>
            <person name="Harder C.B."/>
            <person name="Miyauchi S."/>
            <person name="Viragh M."/>
            <person name="Kuo A."/>
            <person name="Thoen E."/>
            <person name="Andreopoulos B."/>
            <person name="Lu D."/>
            <person name="Skrede I."/>
            <person name="Drula E."/>
            <person name="Henrissat B."/>
            <person name="Morin E."/>
            <person name="Kohler A."/>
            <person name="Barry K."/>
            <person name="LaButti K."/>
            <person name="Morin E."/>
            <person name="Salamov A."/>
            <person name="Lipzen A."/>
            <person name="Mereny Z."/>
            <person name="Hegedus B."/>
            <person name="Baldrian P."/>
            <person name="Stursova M."/>
            <person name="Weitz H."/>
            <person name="Taylor A."/>
            <person name="Grigoriev I.V."/>
            <person name="Nagy L.G."/>
            <person name="Martin F."/>
            <person name="Kauserud H."/>
        </authorList>
    </citation>
    <scope>NUCLEOTIDE SEQUENCE</scope>
    <source>
        <strain evidence="2">CBHHK200</strain>
    </source>
</reference>
<proteinExistence type="predicted"/>
<sequence>MSFSMVSFGDIVTAAEMALRIVQVLYESSGASEDYQNAMAELLSLHHELILINDAVQLDATSGLGEIVRQSVALEVARCYADMQQFLDKTKGVGAKGIVGVLSKVWWAASEAKELRVLRAAVARHRAALGILIGSSNLIISTTTRNEVLACRDTIQELTITLKPVPHHVVEDMVFIVDPLGDVVRISLTYSLKYSDLHRIIQAYYPRDRAGSRHISEGSYHLLYSANGFLSWPSQVDADLRPGTTLEMSMLLRERANFLEQRRTCPRCKQNKSDVAAQVGWRKWSSPTIVSLKAAQGQDISHS</sequence>
<feature type="domain" description="Ubiquitin-like" evidence="1">
    <location>
        <begin position="171"/>
        <end position="253"/>
    </location>
</feature>
<evidence type="ECO:0000259" key="1">
    <source>
        <dbReference type="Pfam" id="PF22893"/>
    </source>
</evidence>
<dbReference type="EMBL" id="JARJCM010000117">
    <property type="protein sequence ID" value="KAJ7027999.1"/>
    <property type="molecule type" value="Genomic_DNA"/>
</dbReference>
<dbReference type="Pfam" id="PF22893">
    <property type="entry name" value="ULD_2"/>
    <property type="match status" value="1"/>
</dbReference>
<evidence type="ECO:0000313" key="3">
    <source>
        <dbReference type="Proteomes" id="UP001218188"/>
    </source>
</evidence>
<dbReference type="PANTHER" id="PTHR38886">
    <property type="entry name" value="SESA DOMAIN-CONTAINING PROTEIN"/>
    <property type="match status" value="1"/>
</dbReference>
<organism evidence="2 3">
    <name type="scientific">Mycena alexandri</name>
    <dbReference type="NCBI Taxonomy" id="1745969"/>
    <lineage>
        <taxon>Eukaryota</taxon>
        <taxon>Fungi</taxon>
        <taxon>Dikarya</taxon>
        <taxon>Basidiomycota</taxon>
        <taxon>Agaricomycotina</taxon>
        <taxon>Agaricomycetes</taxon>
        <taxon>Agaricomycetidae</taxon>
        <taxon>Agaricales</taxon>
        <taxon>Marasmiineae</taxon>
        <taxon>Mycenaceae</taxon>
        <taxon>Mycena</taxon>
    </lineage>
</organism>
<protein>
    <recommendedName>
        <fullName evidence="1">Ubiquitin-like domain-containing protein</fullName>
    </recommendedName>
</protein>
<name>A0AAD6X0Q5_9AGAR</name>
<gene>
    <name evidence="2" type="ORF">C8F04DRAFT_70544</name>
</gene>
<dbReference type="InterPro" id="IPR054464">
    <property type="entry name" value="ULD_fung"/>
</dbReference>
<comment type="caution">
    <text evidence="2">The sequence shown here is derived from an EMBL/GenBank/DDBJ whole genome shotgun (WGS) entry which is preliminary data.</text>
</comment>
<dbReference type="AlphaFoldDB" id="A0AAD6X0Q5"/>
<accession>A0AAD6X0Q5</accession>
<dbReference type="Proteomes" id="UP001218188">
    <property type="component" value="Unassembled WGS sequence"/>
</dbReference>
<dbReference type="PANTHER" id="PTHR38886:SF1">
    <property type="entry name" value="NACHT-NTPASE AND P-LOOP NTPASES N-TERMINAL DOMAIN-CONTAINING PROTEIN"/>
    <property type="match status" value="1"/>
</dbReference>
<evidence type="ECO:0000313" key="2">
    <source>
        <dbReference type="EMBL" id="KAJ7027999.1"/>
    </source>
</evidence>